<evidence type="ECO:0008006" key="4">
    <source>
        <dbReference type="Google" id="ProtNLM"/>
    </source>
</evidence>
<organism evidence="2 3">
    <name type="scientific">Pseudarthrobacter enclensis</name>
    <dbReference type="NCBI Taxonomy" id="993070"/>
    <lineage>
        <taxon>Bacteria</taxon>
        <taxon>Bacillati</taxon>
        <taxon>Actinomycetota</taxon>
        <taxon>Actinomycetes</taxon>
        <taxon>Micrococcales</taxon>
        <taxon>Micrococcaceae</taxon>
        <taxon>Pseudarthrobacter</taxon>
    </lineage>
</organism>
<keyword evidence="3" id="KW-1185">Reference proteome</keyword>
<sequence length="138" mass="14222">MRNTSTRSKTAIACWAAGIGLAAGLVACSGGPGPSGEYYNDEGRLVVQGDSVAFYPFGCSDSTRGVAVIETDPSAEGQISGDGSHVLWNSDDEHLGSDRISGATSIDISRSGDALKLGDYDFAAMDADEALSVYKGMC</sequence>
<dbReference type="PROSITE" id="PS51257">
    <property type="entry name" value="PROKAR_LIPOPROTEIN"/>
    <property type="match status" value="1"/>
</dbReference>
<dbReference type="RefSeq" id="WP_307312111.1">
    <property type="nucleotide sequence ID" value="NZ_JAUSRE010000033.1"/>
</dbReference>
<accession>A0ABT9RZK0</accession>
<evidence type="ECO:0000313" key="3">
    <source>
        <dbReference type="Proteomes" id="UP001226577"/>
    </source>
</evidence>
<keyword evidence="1" id="KW-0732">Signal</keyword>
<gene>
    <name evidence="2" type="ORF">J2X98_004274</name>
</gene>
<proteinExistence type="predicted"/>
<comment type="caution">
    <text evidence="2">The sequence shown here is derived from an EMBL/GenBank/DDBJ whole genome shotgun (WGS) entry which is preliminary data.</text>
</comment>
<feature type="chain" id="PRO_5046273434" description="Lipoprotein" evidence="1">
    <location>
        <begin position="23"/>
        <end position="138"/>
    </location>
</feature>
<dbReference type="EMBL" id="JAUSRE010000033">
    <property type="protein sequence ID" value="MDP9890660.1"/>
    <property type="molecule type" value="Genomic_DNA"/>
</dbReference>
<evidence type="ECO:0000256" key="1">
    <source>
        <dbReference type="SAM" id="SignalP"/>
    </source>
</evidence>
<dbReference type="Proteomes" id="UP001226577">
    <property type="component" value="Unassembled WGS sequence"/>
</dbReference>
<evidence type="ECO:0000313" key="2">
    <source>
        <dbReference type="EMBL" id="MDP9890660.1"/>
    </source>
</evidence>
<name>A0ABT9RZK0_9MICC</name>
<feature type="signal peptide" evidence="1">
    <location>
        <begin position="1"/>
        <end position="22"/>
    </location>
</feature>
<reference evidence="2 3" key="1">
    <citation type="submission" date="2023-07" db="EMBL/GenBank/DDBJ databases">
        <title>Sorghum-associated microbial communities from plants grown in Nebraska, USA.</title>
        <authorList>
            <person name="Schachtman D."/>
        </authorList>
    </citation>
    <scope>NUCLEOTIDE SEQUENCE [LARGE SCALE GENOMIC DNA]</scope>
    <source>
        <strain evidence="2 3">CC222</strain>
    </source>
</reference>
<protein>
    <recommendedName>
        <fullName evidence="4">Lipoprotein</fullName>
    </recommendedName>
</protein>